<dbReference type="FunCoup" id="A3LP02">
    <property type="interactions" value="9"/>
</dbReference>
<dbReference type="PANTHER" id="PTHR28062">
    <property type="entry name" value="K+-H+ EXCHANGE-LIKE PROTEIN"/>
    <property type="match status" value="1"/>
</dbReference>
<dbReference type="RefSeq" id="XP_001382434.2">
    <property type="nucleotide sequence ID" value="XM_001382397.1"/>
</dbReference>
<dbReference type="eggNOG" id="KOG4539">
    <property type="taxonomic scope" value="Eukaryota"/>
</dbReference>
<sequence>HDSIYVLSIPITTYKSYIYCNHKPSILDKSQKSKFPLVTKIETKVTGIAAKGWNSLSTSKKSYNVKITNFIKKLLNTIPYEENCLKSFPSQTAMIREINEESLDEGTASAVVSSQIDDLNIPHHQIKPIPLLHPSFQQPTTILNQLYNFRDNAHSKHFKYAVLCGVGIPLSLPFALVPVVPNVPGFYIAYRFYCHVKALLGVKHLNYLLEVEPKRELAASQEDPKVKLETITDEKAILDTKHLSFKERVIISEKIIDDLCSEFSMDYLKDDLLKALKQESARLSKNLKVDDAVE</sequence>
<dbReference type="PANTHER" id="PTHR28062:SF1">
    <property type="entry name" value="TRANSMEMBRANE PROTEIN"/>
    <property type="match status" value="1"/>
</dbReference>
<dbReference type="HOGENOM" id="CLU_043838_0_1_1"/>
<dbReference type="EMBL" id="CP000496">
    <property type="protein sequence ID" value="ABN64405.2"/>
    <property type="molecule type" value="Genomic_DNA"/>
</dbReference>
<dbReference type="OMA" id="PGFYLTY"/>
<protein>
    <submittedName>
        <fullName evidence="1">Uncharacterized protein</fullName>
    </submittedName>
</protein>
<dbReference type="AlphaFoldDB" id="A3LP02"/>
<proteinExistence type="predicted"/>
<evidence type="ECO:0000313" key="2">
    <source>
        <dbReference type="Proteomes" id="UP000002258"/>
    </source>
</evidence>
<reference evidence="1 2" key="1">
    <citation type="journal article" date="2007" name="Nat. Biotechnol.">
        <title>Genome sequence of the lignocellulose-bioconverting and xylose-fermenting yeast Pichia stipitis.</title>
        <authorList>
            <person name="Jeffries T.W."/>
            <person name="Grigoriev I.V."/>
            <person name="Grimwood J."/>
            <person name="Laplaza J.M."/>
            <person name="Aerts A."/>
            <person name="Salamov A."/>
            <person name="Schmutz J."/>
            <person name="Lindquist E."/>
            <person name="Dehal P."/>
            <person name="Shapiro H."/>
            <person name="Jin Y.S."/>
            <person name="Passoth V."/>
            <person name="Richardson P.M."/>
        </authorList>
    </citation>
    <scope>NUCLEOTIDE SEQUENCE [LARGE SCALE GENOMIC DNA]</scope>
    <source>
        <strain evidence="2">ATCC 58785 / CBS 6054 / NBRC 10063 / NRRL Y-11545</strain>
    </source>
</reference>
<name>A3LP02_PICST</name>
<organism evidence="1 2">
    <name type="scientific">Scheffersomyces stipitis (strain ATCC 58785 / CBS 6054 / NBRC 10063 / NRRL Y-11545)</name>
    <name type="common">Yeast</name>
    <name type="synonym">Pichia stipitis</name>
    <dbReference type="NCBI Taxonomy" id="322104"/>
    <lineage>
        <taxon>Eukaryota</taxon>
        <taxon>Fungi</taxon>
        <taxon>Dikarya</taxon>
        <taxon>Ascomycota</taxon>
        <taxon>Saccharomycotina</taxon>
        <taxon>Pichiomycetes</taxon>
        <taxon>Debaryomycetaceae</taxon>
        <taxon>Scheffersomyces</taxon>
    </lineage>
</organism>
<dbReference type="Pfam" id="PF10173">
    <property type="entry name" value="Mit_KHE1"/>
    <property type="match status" value="1"/>
</dbReference>
<dbReference type="InParanoid" id="A3LP02"/>
<dbReference type="GeneID" id="4837657"/>
<dbReference type="GO" id="GO:1902600">
    <property type="term" value="P:proton transmembrane transport"/>
    <property type="evidence" value="ECO:0007669"/>
    <property type="project" value="TreeGrafter"/>
</dbReference>
<dbReference type="GO" id="GO:0005743">
    <property type="term" value="C:mitochondrial inner membrane"/>
    <property type="evidence" value="ECO:0007669"/>
    <property type="project" value="TreeGrafter"/>
</dbReference>
<dbReference type="KEGG" id="pic:PICST_56214"/>
<dbReference type="GO" id="GO:0006813">
    <property type="term" value="P:potassium ion transport"/>
    <property type="evidence" value="ECO:0007669"/>
    <property type="project" value="TreeGrafter"/>
</dbReference>
<dbReference type="OrthoDB" id="5562676at2759"/>
<evidence type="ECO:0000313" key="1">
    <source>
        <dbReference type="EMBL" id="ABN64405.2"/>
    </source>
</evidence>
<dbReference type="Proteomes" id="UP000002258">
    <property type="component" value="Chromosome 2"/>
</dbReference>
<keyword evidence="2" id="KW-1185">Reference proteome</keyword>
<dbReference type="InterPro" id="IPR018786">
    <property type="entry name" value="Mit_KHE1"/>
</dbReference>
<accession>A3LP02</accession>
<gene>
    <name evidence="1" type="ORF">PICST_56214</name>
</gene>
<feature type="non-terminal residue" evidence="1">
    <location>
        <position position="1"/>
    </location>
</feature>
<dbReference type="STRING" id="322104.A3LP02"/>